<dbReference type="InterPro" id="IPR001789">
    <property type="entry name" value="Sig_transdc_resp-reg_receiver"/>
</dbReference>
<dbReference type="InterPro" id="IPR018060">
    <property type="entry name" value="HTH_AraC"/>
</dbReference>
<dbReference type="InterPro" id="IPR020449">
    <property type="entry name" value="Tscrpt_reg_AraC-type_HTH"/>
</dbReference>
<dbReference type="SUPFAM" id="SSF46689">
    <property type="entry name" value="Homeodomain-like"/>
    <property type="match status" value="2"/>
</dbReference>
<feature type="domain" description="Response regulatory" evidence="10">
    <location>
        <begin position="7"/>
        <end position="124"/>
    </location>
</feature>
<reference evidence="11 12" key="1">
    <citation type="submission" date="2022-12" db="EMBL/GenBank/DDBJ databases">
        <title>Draft genome sequence of Paenibacillus sp. dW9.</title>
        <authorList>
            <person name="Choi E.-W."/>
            <person name="Kim D.-U."/>
        </authorList>
    </citation>
    <scope>NUCLEOTIDE SEQUENCE [LARGE SCALE GENOMIC DNA]</scope>
    <source>
        <strain evidence="12">dW9</strain>
    </source>
</reference>
<accession>A0ABT4Q465</accession>
<sequence length="390" mass="44785">MQDKQIKVLIADDEPLVRQGLKAIVDWSKYDMEVVADAANGETAWEEFRKHHPDLVISDIAMPVMDGMELLKKIKEASPETKVLFVSCHSDFKYAQEGIRHGVSGYLLKTSFNEKEIDSYLSRLQAEIKQATAPLRPEASLDVSPELKEQLIGWLSGDGENEVQSWWRRLEKKHPFLRFPLTVIHLAGSSAERLADRMPERLIRGSRLLRFQLGEQGVILLVARELYPECGDWLRKLQLPDEELVTNVRDGLRSAEEKLETIRMLLLQHRYKRDYGLSVADCPNNIVEAVAFMLAHLHEPISAADVADHVGLSRSYFSLHFKRSVGVSFLDFIDKRRLEQAQTLLASSEWRLQDIAEHVGIPDSKYFSKWFRKETGLTPTEYRQQTKIHP</sequence>
<evidence type="ECO:0000256" key="2">
    <source>
        <dbReference type="ARBA" id="ARBA00022490"/>
    </source>
</evidence>
<dbReference type="InterPro" id="IPR051552">
    <property type="entry name" value="HptR"/>
</dbReference>
<keyword evidence="2" id="KW-0963">Cytoplasm</keyword>
<dbReference type="PANTHER" id="PTHR42713:SF3">
    <property type="entry name" value="TRANSCRIPTIONAL REGULATORY PROTEIN HPTR"/>
    <property type="match status" value="1"/>
</dbReference>
<evidence type="ECO:0000256" key="4">
    <source>
        <dbReference type="ARBA" id="ARBA00023012"/>
    </source>
</evidence>
<evidence type="ECO:0000256" key="8">
    <source>
        <dbReference type="PROSITE-ProRule" id="PRU00169"/>
    </source>
</evidence>
<dbReference type="PROSITE" id="PS00041">
    <property type="entry name" value="HTH_ARAC_FAMILY_1"/>
    <property type="match status" value="1"/>
</dbReference>
<dbReference type="Pfam" id="PF00072">
    <property type="entry name" value="Response_reg"/>
    <property type="match status" value="1"/>
</dbReference>
<evidence type="ECO:0000259" key="9">
    <source>
        <dbReference type="PROSITE" id="PS01124"/>
    </source>
</evidence>
<evidence type="ECO:0000256" key="6">
    <source>
        <dbReference type="ARBA" id="ARBA00023125"/>
    </source>
</evidence>
<protein>
    <submittedName>
        <fullName evidence="11">Response regulator</fullName>
    </submittedName>
</protein>
<evidence type="ECO:0000256" key="3">
    <source>
        <dbReference type="ARBA" id="ARBA00022553"/>
    </source>
</evidence>
<evidence type="ECO:0000256" key="1">
    <source>
        <dbReference type="ARBA" id="ARBA00004496"/>
    </source>
</evidence>
<dbReference type="InterPro" id="IPR009057">
    <property type="entry name" value="Homeodomain-like_sf"/>
</dbReference>
<dbReference type="Pfam" id="PF12833">
    <property type="entry name" value="HTH_18"/>
    <property type="match status" value="1"/>
</dbReference>
<feature type="domain" description="HTH araC/xylS-type" evidence="9">
    <location>
        <begin position="287"/>
        <end position="385"/>
    </location>
</feature>
<name>A0ABT4Q465_9BACL</name>
<comment type="caution">
    <text evidence="11">The sequence shown here is derived from an EMBL/GenBank/DDBJ whole genome shotgun (WGS) entry which is preliminary data.</text>
</comment>
<dbReference type="SMART" id="SM00342">
    <property type="entry name" value="HTH_ARAC"/>
    <property type="match status" value="1"/>
</dbReference>
<dbReference type="EMBL" id="JAQAGZ010000002">
    <property type="protein sequence ID" value="MCZ8511661.1"/>
    <property type="molecule type" value="Genomic_DNA"/>
</dbReference>
<keyword evidence="5" id="KW-0805">Transcription regulation</keyword>
<organism evidence="11 12">
    <name type="scientific">Paenibacillus gyeongsangnamensis</name>
    <dbReference type="NCBI Taxonomy" id="3388067"/>
    <lineage>
        <taxon>Bacteria</taxon>
        <taxon>Bacillati</taxon>
        <taxon>Bacillota</taxon>
        <taxon>Bacilli</taxon>
        <taxon>Bacillales</taxon>
        <taxon>Paenibacillaceae</taxon>
        <taxon>Paenibacillus</taxon>
    </lineage>
</organism>
<dbReference type="PROSITE" id="PS50110">
    <property type="entry name" value="RESPONSE_REGULATORY"/>
    <property type="match status" value="1"/>
</dbReference>
<dbReference type="RefSeq" id="WP_269880056.1">
    <property type="nucleotide sequence ID" value="NZ_JAQAGZ010000002.1"/>
</dbReference>
<dbReference type="InterPro" id="IPR018062">
    <property type="entry name" value="HTH_AraC-typ_CS"/>
</dbReference>
<dbReference type="SUPFAM" id="SSF52172">
    <property type="entry name" value="CheY-like"/>
    <property type="match status" value="1"/>
</dbReference>
<dbReference type="SMART" id="SM00448">
    <property type="entry name" value="REC"/>
    <property type="match status" value="1"/>
</dbReference>
<dbReference type="Proteomes" id="UP001527882">
    <property type="component" value="Unassembled WGS sequence"/>
</dbReference>
<keyword evidence="3 8" id="KW-0597">Phosphoprotein</keyword>
<dbReference type="Gene3D" id="3.40.50.2300">
    <property type="match status" value="1"/>
</dbReference>
<keyword evidence="4" id="KW-0902">Two-component regulatory system</keyword>
<feature type="modified residue" description="4-aspartylphosphate" evidence="8">
    <location>
        <position position="59"/>
    </location>
</feature>
<dbReference type="PRINTS" id="PR00032">
    <property type="entry name" value="HTHARAC"/>
</dbReference>
<dbReference type="CDD" id="cd17536">
    <property type="entry name" value="REC_YesN-like"/>
    <property type="match status" value="1"/>
</dbReference>
<keyword evidence="6" id="KW-0238">DNA-binding</keyword>
<dbReference type="Gene3D" id="1.10.10.60">
    <property type="entry name" value="Homeodomain-like"/>
    <property type="match status" value="2"/>
</dbReference>
<proteinExistence type="predicted"/>
<dbReference type="PROSITE" id="PS01124">
    <property type="entry name" value="HTH_ARAC_FAMILY_2"/>
    <property type="match status" value="1"/>
</dbReference>
<dbReference type="InterPro" id="IPR011006">
    <property type="entry name" value="CheY-like_superfamily"/>
</dbReference>
<comment type="subcellular location">
    <subcellularLocation>
        <location evidence="1">Cytoplasm</location>
    </subcellularLocation>
</comment>
<evidence type="ECO:0000256" key="5">
    <source>
        <dbReference type="ARBA" id="ARBA00023015"/>
    </source>
</evidence>
<dbReference type="PANTHER" id="PTHR42713">
    <property type="entry name" value="HISTIDINE KINASE-RELATED"/>
    <property type="match status" value="1"/>
</dbReference>
<evidence type="ECO:0000256" key="7">
    <source>
        <dbReference type="ARBA" id="ARBA00023163"/>
    </source>
</evidence>
<keyword evidence="12" id="KW-1185">Reference proteome</keyword>
<keyword evidence="7" id="KW-0804">Transcription</keyword>
<evidence type="ECO:0000313" key="12">
    <source>
        <dbReference type="Proteomes" id="UP001527882"/>
    </source>
</evidence>
<evidence type="ECO:0000259" key="10">
    <source>
        <dbReference type="PROSITE" id="PS50110"/>
    </source>
</evidence>
<evidence type="ECO:0000313" key="11">
    <source>
        <dbReference type="EMBL" id="MCZ8511661.1"/>
    </source>
</evidence>
<gene>
    <name evidence="11" type="ORF">O9H85_04280</name>
</gene>